<evidence type="ECO:0000259" key="1">
    <source>
        <dbReference type="Pfam" id="PF04149"/>
    </source>
</evidence>
<feature type="domain" description="DUF397" evidence="1">
    <location>
        <begin position="4"/>
        <end position="55"/>
    </location>
</feature>
<dbReference type="EMBL" id="PGGW01000060">
    <property type="protein sequence ID" value="PJE95929.1"/>
    <property type="molecule type" value="Genomic_DNA"/>
</dbReference>
<sequence length="65" mass="6883">MPELAWQKSSYCGNGGNNCVETAVDGENTAIRDSTAPGVRITVGRAAFGSFMTFMKAGDPDRLPD</sequence>
<evidence type="ECO:0000313" key="3">
    <source>
        <dbReference type="Proteomes" id="UP000230407"/>
    </source>
</evidence>
<gene>
    <name evidence="2" type="ORF">CUT44_19145</name>
</gene>
<dbReference type="InterPro" id="IPR007278">
    <property type="entry name" value="DUF397"/>
</dbReference>
<keyword evidence="3" id="KW-1185">Reference proteome</keyword>
<evidence type="ECO:0000313" key="2">
    <source>
        <dbReference type="EMBL" id="PJE95929.1"/>
    </source>
</evidence>
<dbReference type="Pfam" id="PF04149">
    <property type="entry name" value="DUF397"/>
    <property type="match status" value="1"/>
</dbReference>
<organism evidence="2 3">
    <name type="scientific">Streptomyces carminius</name>
    <dbReference type="NCBI Taxonomy" id="2665496"/>
    <lineage>
        <taxon>Bacteria</taxon>
        <taxon>Bacillati</taxon>
        <taxon>Actinomycetota</taxon>
        <taxon>Actinomycetes</taxon>
        <taxon>Kitasatosporales</taxon>
        <taxon>Streptomycetaceae</taxon>
        <taxon>Streptomyces</taxon>
    </lineage>
</organism>
<name>A0A2M8LVJ0_9ACTN</name>
<comment type="caution">
    <text evidence="2">The sequence shown here is derived from an EMBL/GenBank/DDBJ whole genome shotgun (WGS) entry which is preliminary data.</text>
</comment>
<proteinExistence type="predicted"/>
<protein>
    <submittedName>
        <fullName evidence="2">DUF397 domain-containing protein</fullName>
    </submittedName>
</protein>
<dbReference type="AlphaFoldDB" id="A0A2M8LVJ0"/>
<accession>A0A2M8LVJ0</accession>
<dbReference type="Proteomes" id="UP000230407">
    <property type="component" value="Unassembled WGS sequence"/>
</dbReference>
<reference evidence="2 3" key="1">
    <citation type="submission" date="2017-11" db="EMBL/GenBank/DDBJ databases">
        <title>Streptomyces carmine sp. nov., a novel actinomycete isolated from Sophora alopecuroides in Xinjiang, China.</title>
        <authorList>
            <person name="Wang Y."/>
            <person name="Luo X."/>
            <person name="Wan C."/>
            <person name="Zhang L."/>
        </authorList>
    </citation>
    <scope>NUCLEOTIDE SEQUENCE [LARGE SCALE GENOMIC DNA]</scope>
    <source>
        <strain evidence="2 3">TRM SA0054</strain>
    </source>
</reference>
<dbReference type="RefSeq" id="WP_100203114.1">
    <property type="nucleotide sequence ID" value="NZ_PGGW01000060.1"/>
</dbReference>